<dbReference type="Proteomes" id="UP000199182">
    <property type="component" value="Unassembled WGS sequence"/>
</dbReference>
<dbReference type="AlphaFoldDB" id="A0A1H0F124"/>
<reference evidence="1 2" key="1">
    <citation type="submission" date="2016-10" db="EMBL/GenBank/DDBJ databases">
        <authorList>
            <person name="de Groot N.N."/>
        </authorList>
    </citation>
    <scope>NUCLEOTIDE SEQUENCE [LARGE SCALE GENOMIC DNA]</scope>
    <source>
        <strain evidence="1 2">CGMCC 1.5012</strain>
    </source>
</reference>
<accession>A0A1H0F124</accession>
<proteinExistence type="predicted"/>
<dbReference type="Gene3D" id="3.40.50.300">
    <property type="entry name" value="P-loop containing nucleotide triphosphate hydrolases"/>
    <property type="match status" value="1"/>
</dbReference>
<evidence type="ECO:0000313" key="2">
    <source>
        <dbReference type="Proteomes" id="UP000199182"/>
    </source>
</evidence>
<dbReference type="OrthoDB" id="9808317at2"/>
<name>A0A1H0F124_9FIRM</name>
<gene>
    <name evidence="1" type="ORF">SAMN05192585_13718</name>
</gene>
<dbReference type="SUPFAM" id="SSF52540">
    <property type="entry name" value="P-loop containing nucleoside triphosphate hydrolases"/>
    <property type="match status" value="1"/>
</dbReference>
<dbReference type="EMBL" id="FNID01000037">
    <property type="protein sequence ID" value="SDN88246.1"/>
    <property type="molecule type" value="Genomic_DNA"/>
</dbReference>
<dbReference type="STRING" id="258515.SAMN05192585_13718"/>
<organism evidence="1 2">
    <name type="scientific">Acetanaerobacterium elongatum</name>
    <dbReference type="NCBI Taxonomy" id="258515"/>
    <lineage>
        <taxon>Bacteria</taxon>
        <taxon>Bacillati</taxon>
        <taxon>Bacillota</taxon>
        <taxon>Clostridia</taxon>
        <taxon>Eubacteriales</taxon>
        <taxon>Oscillospiraceae</taxon>
        <taxon>Acetanaerobacterium</taxon>
    </lineage>
</organism>
<protein>
    <recommendedName>
        <fullName evidence="3">AAA domain (Dynein-related subfamily)</fullName>
    </recommendedName>
</protein>
<sequence length="357" mass="39511">MRISEAKQCIIELYKNTDCVTALVSERGVGKTSAFQQCAQELDIGYMGLYAAAMEGPDFMGLPDKDREKGITRYLAPQFLPTCTAVAEGIFPEKGLLVLEEINRVPTDTVSVLYPLLLERKINGHQLAEGWKIGVTMNPDTLNYAVNSLDDAMLDRFTAIEITANLDDYITYSLKNGPCDDVLDYLTACPDMLLRVKKAADSTATSKSPTPRGWSRVQQLLNNCSLPEKLMQELISGILGPETAASFFGYLKNREYTIPSAEQLVTDYNAVRPQMAKLTEGGRLDMLSLVLRKVVSLLDGSEIQCKNLDVMLSDLPEEVQLLFFKLLADAKPELFLGIAQQTSIFSTLSNQILQLLS</sequence>
<evidence type="ECO:0008006" key="3">
    <source>
        <dbReference type="Google" id="ProtNLM"/>
    </source>
</evidence>
<dbReference type="InterPro" id="IPR027417">
    <property type="entry name" value="P-loop_NTPase"/>
</dbReference>
<evidence type="ECO:0000313" key="1">
    <source>
        <dbReference type="EMBL" id="SDN88246.1"/>
    </source>
</evidence>
<keyword evidence="2" id="KW-1185">Reference proteome</keyword>
<dbReference type="RefSeq" id="WP_092642607.1">
    <property type="nucleotide sequence ID" value="NZ_FNID01000037.1"/>
</dbReference>